<feature type="transmembrane region" description="Helical" evidence="1">
    <location>
        <begin position="127"/>
        <end position="147"/>
    </location>
</feature>
<dbReference type="PANTHER" id="PTHR37308:SF1">
    <property type="entry name" value="POLYPRENYL-PHOSPHATE TRANSPORTER"/>
    <property type="match status" value="1"/>
</dbReference>
<reference evidence="2" key="1">
    <citation type="submission" date="2022-12" db="EMBL/GenBank/DDBJ databases">
        <title>Marinomonas 15G1-11 sp. nov, isolated from marine algae.</title>
        <authorList>
            <person name="Butt M."/>
            <person name="Choi D.G."/>
            <person name="Kim J.M."/>
            <person name="Lee J.K."/>
            <person name="Baek J.H."/>
            <person name="Jeon C.O."/>
        </authorList>
    </citation>
    <scope>NUCLEOTIDE SEQUENCE</scope>
    <source>
        <strain evidence="2">15G1-11</strain>
    </source>
</reference>
<dbReference type="Pfam" id="PF04018">
    <property type="entry name" value="VCA0040-like"/>
    <property type="match status" value="1"/>
</dbReference>
<feature type="transmembrane region" description="Helical" evidence="1">
    <location>
        <begin position="279"/>
        <end position="300"/>
    </location>
</feature>
<keyword evidence="1" id="KW-1133">Transmembrane helix</keyword>
<evidence type="ECO:0000313" key="2">
    <source>
        <dbReference type="EMBL" id="MCZ2721732.1"/>
    </source>
</evidence>
<dbReference type="PANTHER" id="PTHR37308">
    <property type="entry name" value="INTEGRAL MEMBRANE PROTEIN"/>
    <property type="match status" value="1"/>
</dbReference>
<dbReference type="Proteomes" id="UP001149719">
    <property type="component" value="Unassembled WGS sequence"/>
</dbReference>
<evidence type="ECO:0000313" key="3">
    <source>
        <dbReference type="Proteomes" id="UP001149719"/>
    </source>
</evidence>
<dbReference type="RefSeq" id="WP_269124732.1">
    <property type="nucleotide sequence ID" value="NZ_JAPUBN010000013.1"/>
</dbReference>
<keyword evidence="1" id="KW-0472">Membrane</keyword>
<feature type="transmembrane region" description="Helical" evidence="1">
    <location>
        <begin position="194"/>
        <end position="212"/>
    </location>
</feature>
<comment type="caution">
    <text evidence="2">The sequence shown here is derived from an EMBL/GenBank/DDBJ whole genome shotgun (WGS) entry which is preliminary data.</text>
</comment>
<proteinExistence type="predicted"/>
<feature type="transmembrane region" description="Helical" evidence="1">
    <location>
        <begin position="224"/>
        <end position="242"/>
    </location>
</feature>
<gene>
    <name evidence="2" type="ORF">O1D97_08725</name>
</gene>
<accession>A0ABT4JTP5</accession>
<feature type="transmembrane region" description="Helical" evidence="1">
    <location>
        <begin position="153"/>
        <end position="182"/>
    </location>
</feature>
<evidence type="ECO:0000256" key="1">
    <source>
        <dbReference type="SAM" id="Phobius"/>
    </source>
</evidence>
<dbReference type="EMBL" id="JAPUBN010000013">
    <property type="protein sequence ID" value="MCZ2721732.1"/>
    <property type="molecule type" value="Genomic_DNA"/>
</dbReference>
<feature type="transmembrane region" description="Helical" evidence="1">
    <location>
        <begin position="65"/>
        <end position="92"/>
    </location>
</feature>
<name>A0ABT4JTP5_9GAMM</name>
<protein>
    <submittedName>
        <fullName evidence="2">DUF368 domain-containing protein</fullName>
    </submittedName>
</protein>
<keyword evidence="1" id="KW-0812">Transmembrane</keyword>
<organism evidence="2 3">
    <name type="scientific">Marinomonas phaeophyticola</name>
    <dbReference type="NCBI Taxonomy" id="3004091"/>
    <lineage>
        <taxon>Bacteria</taxon>
        <taxon>Pseudomonadati</taxon>
        <taxon>Pseudomonadota</taxon>
        <taxon>Gammaproteobacteria</taxon>
        <taxon>Oceanospirillales</taxon>
        <taxon>Oceanospirillaceae</taxon>
        <taxon>Marinomonas</taxon>
    </lineage>
</organism>
<dbReference type="InterPro" id="IPR007163">
    <property type="entry name" value="VCA0040-like"/>
</dbReference>
<feature type="transmembrane region" description="Helical" evidence="1">
    <location>
        <begin position="98"/>
        <end position="115"/>
    </location>
</feature>
<feature type="transmembrane region" description="Helical" evidence="1">
    <location>
        <begin position="12"/>
        <end position="35"/>
    </location>
</feature>
<keyword evidence="3" id="KW-1185">Reference proteome</keyword>
<sequence length="305" mass="33703">MISWLKVYFCGVLMGMADVVPGVSGGTMAFILGIYDRLIGALSGVDKTSLTMLCKRDVKGIWHHFDLGFLLVLGAGIVTSIILFAQVITYWLSAYPTYLWSFFFGLILASSVLLLKQIHVVNRQVVVFFVLGACLGVLASVLVPMQFDVTYGMVFFSGMIAICAMILPGISGSFLLLLMGMYETIITSIKSMQLDVIIIFVVGAFLGLMSFSKLLKWLLTGYKSITLASLTGVMLGALIKVWPWKETQEWLQVGDKKVSAVESLILPWHLENYHIVTDLVLPIICMFAGLIGVFLINYIFLPKVK</sequence>